<dbReference type="InterPro" id="IPR054300">
    <property type="entry name" value="OB_DPOA2"/>
</dbReference>
<evidence type="ECO:0000256" key="3">
    <source>
        <dbReference type="ARBA" id="ARBA00018596"/>
    </source>
</evidence>
<dbReference type="Gene3D" id="1.10.8.530">
    <property type="entry name" value="DNA polymerase alpha-primase, subunit B, N-terminal domain"/>
    <property type="match status" value="1"/>
</dbReference>
<feature type="region of interest" description="Disordered" evidence="7">
    <location>
        <begin position="329"/>
        <end position="353"/>
    </location>
</feature>
<keyword evidence="4 6" id="KW-0235">DNA replication</keyword>
<evidence type="ECO:0000256" key="5">
    <source>
        <dbReference type="ARBA" id="ARBA00023242"/>
    </source>
</evidence>
<gene>
    <name evidence="12" type="ORF">QJS04_geneDACA014083</name>
    <name evidence="11" type="ORF">QJS04_geneDACA025079</name>
</gene>
<dbReference type="Pfam" id="PF22062">
    <property type="entry name" value="OB_DPOA2"/>
    <property type="match status" value="1"/>
</dbReference>
<dbReference type="InterPro" id="IPR007185">
    <property type="entry name" value="DNA_pol_a/d/e_bsu"/>
</dbReference>
<comment type="similarity">
    <text evidence="2 6">Belongs to the DNA polymerase alpha subunit B family.</text>
</comment>
<comment type="subcellular location">
    <subcellularLocation>
        <location evidence="1 6">Nucleus</location>
    </subcellularLocation>
</comment>
<dbReference type="Gene3D" id="3.60.21.60">
    <property type="match status" value="2"/>
</dbReference>
<dbReference type="FunFam" id="1.10.8.530:FF:000002">
    <property type="entry name" value="DNA polymerase alpha subunit B"/>
    <property type="match status" value="1"/>
</dbReference>
<dbReference type="GO" id="GO:0005658">
    <property type="term" value="C:alpha DNA polymerase:primase complex"/>
    <property type="evidence" value="ECO:0007669"/>
    <property type="project" value="TreeGrafter"/>
</dbReference>
<evidence type="ECO:0000259" key="8">
    <source>
        <dbReference type="Pfam" id="PF04042"/>
    </source>
</evidence>
<keyword evidence="13" id="KW-1185">Reference proteome</keyword>
<reference evidence="11" key="1">
    <citation type="journal article" date="2023" name="Nat. Commun.">
        <title>Diploid and tetraploid genomes of Acorus and the evolution of monocots.</title>
        <authorList>
            <person name="Ma L."/>
            <person name="Liu K.W."/>
            <person name="Li Z."/>
            <person name="Hsiao Y.Y."/>
            <person name="Qi Y."/>
            <person name="Fu T."/>
            <person name="Tang G.D."/>
            <person name="Zhang D."/>
            <person name="Sun W.H."/>
            <person name="Liu D.K."/>
            <person name="Li Y."/>
            <person name="Chen G.Z."/>
            <person name="Liu X.D."/>
            <person name="Liao X.Y."/>
            <person name="Jiang Y.T."/>
            <person name="Yu X."/>
            <person name="Hao Y."/>
            <person name="Huang J."/>
            <person name="Zhao X.W."/>
            <person name="Ke S."/>
            <person name="Chen Y.Y."/>
            <person name="Wu W.L."/>
            <person name="Hsu J.L."/>
            <person name="Lin Y.F."/>
            <person name="Huang M.D."/>
            <person name="Li C.Y."/>
            <person name="Huang L."/>
            <person name="Wang Z.W."/>
            <person name="Zhao X."/>
            <person name="Zhong W.Y."/>
            <person name="Peng D.H."/>
            <person name="Ahmad S."/>
            <person name="Lan S."/>
            <person name="Zhang J.S."/>
            <person name="Tsai W.C."/>
            <person name="Van de Peer Y."/>
            <person name="Liu Z.J."/>
        </authorList>
    </citation>
    <scope>NUCLEOTIDE SEQUENCE</scope>
    <source>
        <strain evidence="11">SCP</strain>
    </source>
</reference>
<dbReference type="InterPro" id="IPR043034">
    <property type="entry name" value="DNA_pol_alpha_B_N_sf"/>
</dbReference>
<evidence type="ECO:0000256" key="7">
    <source>
        <dbReference type="SAM" id="MobiDB-lite"/>
    </source>
</evidence>
<keyword evidence="5 6" id="KW-0539">Nucleus</keyword>
<feature type="region of interest" description="Disordered" evidence="7">
    <location>
        <begin position="102"/>
        <end position="146"/>
    </location>
</feature>
<sequence length="643" mass="71758">MEEEIKSEFEKSGFSFDEEEDQTLQKCLTFCINYKLSPSDLVSSWEIYYLNRQLGGSRVENAHMDGFLLHLQMEQKDSIMKEETNLHVYSSNDVDMLLSAEHEGFHGGNSDTPPHESDQPFLESHNSVLTPGTIEKASTEKSSRVASNRMTPFGQRMNKFVLQSSFNSQDMENEAKKEDLEDQENDVIRRVQPGHRCSLQVHQSQPKSGCRFLYDRIEDKFNFLENRIRRKATALAKSGLYEEPTDATLASQKSVFAVGMVCCEGEGHLNEKSLLLQGSVEHSLGQRVRLDVQNLSQFSLFPGQVIGIEGNNPSGHCLIASQLVNSFPLSNSSDPDMPPEKKQAMDPEQQSDSSTFQSKELSLVIAAGPFTTTDNLLFEPLTELLSYASRKQPQLLILLGPFIDSEHPEIKKGTANRSFDEIFHVDIIRRLQDYAEYMGSVARVILVPSTRDAHHHFVFPQPAFDIQLLEDLQHQITFLANPSLVSANEIMIGCCTVDILKHLSSEEISRTPPAASSGDRMGRLTTHLLNQHRQVSVFLLEKHLMKGDSFYPMYPPSESLPLDLSVAPEALEMSSITDVLILPSDLAPFVKVIIISCDSSLESHMRCIGVNPGRLAKGVGGGTFVEINYNGCADKTSASIVRI</sequence>
<dbReference type="PANTHER" id="PTHR23061">
    <property type="entry name" value="DNA POLYMERASE 2 ALPHA 70 KDA SUBUNIT"/>
    <property type="match status" value="1"/>
</dbReference>
<feature type="domain" description="DNA polymerase alpha subunit B N-terminal" evidence="9">
    <location>
        <begin position="3"/>
        <end position="49"/>
    </location>
</feature>
<dbReference type="EMBL" id="JAUJYN010000109">
    <property type="protein sequence ID" value="KAK1256572.1"/>
    <property type="molecule type" value="Genomic_DNA"/>
</dbReference>
<name>A0AAV8ZWH9_ACOGR</name>
<organism evidence="11 13">
    <name type="scientific">Acorus gramineus</name>
    <name type="common">Dwarf sweet flag</name>
    <dbReference type="NCBI Taxonomy" id="55184"/>
    <lineage>
        <taxon>Eukaryota</taxon>
        <taxon>Viridiplantae</taxon>
        <taxon>Streptophyta</taxon>
        <taxon>Embryophyta</taxon>
        <taxon>Tracheophyta</taxon>
        <taxon>Spermatophyta</taxon>
        <taxon>Magnoliopsida</taxon>
        <taxon>Liliopsida</taxon>
        <taxon>Acoraceae</taxon>
        <taxon>Acorus</taxon>
    </lineage>
</organism>
<dbReference type="GO" id="GO:0003677">
    <property type="term" value="F:DNA binding"/>
    <property type="evidence" value="ECO:0007669"/>
    <property type="project" value="InterPro"/>
</dbReference>
<evidence type="ECO:0000259" key="9">
    <source>
        <dbReference type="Pfam" id="PF08418"/>
    </source>
</evidence>
<dbReference type="Pfam" id="PF04042">
    <property type="entry name" value="DNA_pol_E_B"/>
    <property type="match status" value="1"/>
</dbReference>
<evidence type="ECO:0000256" key="6">
    <source>
        <dbReference type="PIRNR" id="PIRNR018300"/>
    </source>
</evidence>
<dbReference type="Pfam" id="PF08418">
    <property type="entry name" value="Pol_alpha_B_N"/>
    <property type="match status" value="1"/>
</dbReference>
<evidence type="ECO:0000256" key="1">
    <source>
        <dbReference type="ARBA" id="ARBA00004123"/>
    </source>
</evidence>
<accession>A0AAV8ZWH9</accession>
<evidence type="ECO:0000256" key="4">
    <source>
        <dbReference type="ARBA" id="ARBA00022705"/>
    </source>
</evidence>
<evidence type="ECO:0000259" key="10">
    <source>
        <dbReference type="Pfam" id="PF22062"/>
    </source>
</evidence>
<proteinExistence type="inferred from homology"/>
<feature type="domain" description="DNA polymerase alpha subunit B OB" evidence="10">
    <location>
        <begin position="242"/>
        <end position="324"/>
    </location>
</feature>
<dbReference type="AlphaFoldDB" id="A0AAV8ZWH9"/>
<dbReference type="InterPro" id="IPR016722">
    <property type="entry name" value="DNA_pol_alpha_bsu"/>
</dbReference>
<evidence type="ECO:0000313" key="12">
    <source>
        <dbReference type="EMBL" id="KAK1271036.1"/>
    </source>
</evidence>
<dbReference type="GO" id="GO:0006270">
    <property type="term" value="P:DNA replication initiation"/>
    <property type="evidence" value="ECO:0007669"/>
    <property type="project" value="TreeGrafter"/>
</dbReference>
<feature type="domain" description="DNA polymerase alpha/delta/epsilon subunit B" evidence="8">
    <location>
        <begin position="363"/>
        <end position="591"/>
    </location>
</feature>
<dbReference type="PIRSF" id="PIRSF018300">
    <property type="entry name" value="DNA_pol_alph_2"/>
    <property type="match status" value="1"/>
</dbReference>
<reference evidence="11" key="2">
    <citation type="submission" date="2023-06" db="EMBL/GenBank/DDBJ databases">
        <authorList>
            <person name="Ma L."/>
            <person name="Liu K.-W."/>
            <person name="Li Z."/>
            <person name="Hsiao Y.-Y."/>
            <person name="Qi Y."/>
            <person name="Fu T."/>
            <person name="Tang G."/>
            <person name="Zhang D."/>
            <person name="Sun W.-H."/>
            <person name="Liu D.-K."/>
            <person name="Li Y."/>
            <person name="Chen G.-Z."/>
            <person name="Liu X.-D."/>
            <person name="Liao X.-Y."/>
            <person name="Jiang Y.-T."/>
            <person name="Yu X."/>
            <person name="Hao Y."/>
            <person name="Huang J."/>
            <person name="Zhao X.-W."/>
            <person name="Ke S."/>
            <person name="Chen Y.-Y."/>
            <person name="Wu W.-L."/>
            <person name="Hsu J.-L."/>
            <person name="Lin Y.-F."/>
            <person name="Huang M.-D."/>
            <person name="Li C.-Y."/>
            <person name="Huang L."/>
            <person name="Wang Z.-W."/>
            <person name="Zhao X."/>
            <person name="Zhong W.-Y."/>
            <person name="Peng D.-H."/>
            <person name="Ahmad S."/>
            <person name="Lan S."/>
            <person name="Zhang J.-S."/>
            <person name="Tsai W.-C."/>
            <person name="Van De Peer Y."/>
            <person name="Liu Z.-J."/>
        </authorList>
    </citation>
    <scope>NUCLEOTIDE SEQUENCE</scope>
    <source>
        <strain evidence="11">SCP</strain>
        <tissue evidence="11">Leaves</tissue>
    </source>
</reference>
<comment type="function">
    <text evidence="6">Accessory subunit of the DNA polymerase alpha complex (also known as the alpha DNA polymerase-primase complex) which plays an essential role in the initiation of DNA synthesis.</text>
</comment>
<dbReference type="InterPro" id="IPR013627">
    <property type="entry name" value="Pol_alpha_B_N"/>
</dbReference>
<protein>
    <recommendedName>
        <fullName evidence="3 6">DNA polymerase alpha subunit B</fullName>
    </recommendedName>
</protein>
<dbReference type="FunFam" id="3.60.21.60:FF:000004">
    <property type="entry name" value="DNA polymerase alpha subunit B"/>
    <property type="match status" value="1"/>
</dbReference>
<dbReference type="PANTHER" id="PTHR23061:SF12">
    <property type="entry name" value="DNA POLYMERASE ALPHA SUBUNIT B"/>
    <property type="match status" value="1"/>
</dbReference>
<evidence type="ECO:0000313" key="13">
    <source>
        <dbReference type="Proteomes" id="UP001179952"/>
    </source>
</evidence>
<evidence type="ECO:0000313" key="11">
    <source>
        <dbReference type="EMBL" id="KAK1256572.1"/>
    </source>
</evidence>
<evidence type="ECO:0000256" key="2">
    <source>
        <dbReference type="ARBA" id="ARBA00007299"/>
    </source>
</evidence>
<dbReference type="EMBL" id="JAUJYN010000005">
    <property type="protein sequence ID" value="KAK1271036.1"/>
    <property type="molecule type" value="Genomic_DNA"/>
</dbReference>
<comment type="caution">
    <text evidence="11">The sequence shown here is derived from an EMBL/GenBank/DDBJ whole genome shotgun (WGS) entry which is preliminary data.</text>
</comment>
<dbReference type="Proteomes" id="UP001179952">
    <property type="component" value="Unassembled WGS sequence"/>
</dbReference>